<evidence type="ECO:0000259" key="6">
    <source>
        <dbReference type="Pfam" id="PF02879"/>
    </source>
</evidence>
<protein>
    <recommendedName>
        <fullName evidence="10">Phosphomannomutase</fullName>
    </recommendedName>
</protein>
<dbReference type="InterPro" id="IPR005844">
    <property type="entry name" value="A-D-PHexomutase_a/b/a-I"/>
</dbReference>
<dbReference type="GO" id="GO:0005975">
    <property type="term" value="P:carbohydrate metabolic process"/>
    <property type="evidence" value="ECO:0007669"/>
    <property type="project" value="InterPro"/>
</dbReference>
<feature type="signal peptide" evidence="4">
    <location>
        <begin position="1"/>
        <end position="19"/>
    </location>
</feature>
<dbReference type="Proteomes" id="UP001295423">
    <property type="component" value="Unassembled WGS sequence"/>
</dbReference>
<keyword evidence="9" id="KW-1185">Reference proteome</keyword>
<evidence type="ECO:0000259" key="5">
    <source>
        <dbReference type="Pfam" id="PF02878"/>
    </source>
</evidence>
<evidence type="ECO:0000313" key="8">
    <source>
        <dbReference type="EMBL" id="CAJ1935125.1"/>
    </source>
</evidence>
<dbReference type="GO" id="GO:0004615">
    <property type="term" value="F:phosphomannomutase activity"/>
    <property type="evidence" value="ECO:0007669"/>
    <property type="project" value="TreeGrafter"/>
</dbReference>
<evidence type="ECO:0008006" key="10">
    <source>
        <dbReference type="Google" id="ProtNLM"/>
    </source>
</evidence>
<feature type="domain" description="Alpha-D-phosphohexomutase alpha/beta/alpha" evidence="6">
    <location>
        <begin position="318"/>
        <end position="399"/>
    </location>
</feature>
<dbReference type="Gene3D" id="3.40.120.10">
    <property type="entry name" value="Alpha-D-Glucose-1,6-Bisphosphate, subunit A, domain 3"/>
    <property type="match status" value="3"/>
</dbReference>
<dbReference type="PANTHER" id="PTHR42946:SF1">
    <property type="entry name" value="PHOSPHOGLUCOMUTASE (ALPHA-D-GLUCOSE-1,6-BISPHOSPHATE-DEPENDENT)"/>
    <property type="match status" value="1"/>
</dbReference>
<keyword evidence="3" id="KW-0597">Phosphoprotein</keyword>
<dbReference type="InterPro" id="IPR005841">
    <property type="entry name" value="Alpha-D-phosphohexomutase_SF"/>
</dbReference>
<evidence type="ECO:0000256" key="3">
    <source>
        <dbReference type="ARBA" id="ARBA00022553"/>
    </source>
</evidence>
<reference evidence="8" key="1">
    <citation type="submission" date="2023-08" db="EMBL/GenBank/DDBJ databases">
        <authorList>
            <person name="Audoor S."/>
            <person name="Bilcke G."/>
        </authorList>
    </citation>
    <scope>NUCLEOTIDE SEQUENCE</scope>
</reference>
<organism evidence="8 9">
    <name type="scientific">Cylindrotheca closterium</name>
    <dbReference type="NCBI Taxonomy" id="2856"/>
    <lineage>
        <taxon>Eukaryota</taxon>
        <taxon>Sar</taxon>
        <taxon>Stramenopiles</taxon>
        <taxon>Ochrophyta</taxon>
        <taxon>Bacillariophyta</taxon>
        <taxon>Bacillariophyceae</taxon>
        <taxon>Bacillariophycidae</taxon>
        <taxon>Bacillariales</taxon>
        <taxon>Bacillariaceae</taxon>
        <taxon>Cylindrotheca</taxon>
    </lineage>
</organism>
<evidence type="ECO:0000256" key="4">
    <source>
        <dbReference type="SAM" id="SignalP"/>
    </source>
</evidence>
<dbReference type="AlphaFoldDB" id="A0AAD2CI88"/>
<comment type="cofactor">
    <cofactor evidence="1">
        <name>Mg(2+)</name>
        <dbReference type="ChEBI" id="CHEBI:18420"/>
    </cofactor>
</comment>
<proteinExistence type="inferred from homology"/>
<dbReference type="Pfam" id="PF02880">
    <property type="entry name" value="PGM_PMM_III"/>
    <property type="match status" value="1"/>
</dbReference>
<feature type="chain" id="PRO_5042218736" description="Phosphomannomutase" evidence="4">
    <location>
        <begin position="20"/>
        <end position="641"/>
    </location>
</feature>
<comment type="caution">
    <text evidence="8">The sequence shown here is derived from an EMBL/GenBank/DDBJ whole genome shotgun (WGS) entry which is preliminary data.</text>
</comment>
<dbReference type="InterPro" id="IPR005845">
    <property type="entry name" value="A-D-PHexomutase_a/b/a-II"/>
</dbReference>
<feature type="domain" description="Alpha-D-phosphohexomutase alpha/beta/alpha" evidence="5">
    <location>
        <begin position="138"/>
        <end position="255"/>
    </location>
</feature>
<name>A0AAD2CI88_9STRA</name>
<dbReference type="InterPro" id="IPR050060">
    <property type="entry name" value="Phosphoglucosamine_mutase"/>
</dbReference>
<dbReference type="EMBL" id="CAKOGP040000446">
    <property type="protein sequence ID" value="CAJ1935125.1"/>
    <property type="molecule type" value="Genomic_DNA"/>
</dbReference>
<sequence length="641" mass="69746">MKLTIFYLLPCAAWTFVSKAPSSRNAAVPHPRNNYENPAPSTRILSALGPSIGSDGDLMAGGKTTTSSPIDDAYLTGFFVSDCDNTNMPPTLKKILQSIDDLASGSDVRGRFIDHPRLGNLREVTKAIVQDNSNLPALTPFATHCLGYAFATMLKKQGFTGRRGEDVVVCIGRDPRSHGSRLADVFGRGAEAVDGVRVVYTGIATTPSLFSFCRSSRCDGGVMVTASHLPADRNGLKFFTADGGFEKKQIAEMIDIAKQYAQRWHDMGMIPPSSGSDGVFCSEWVDWMPYYEDELKASLMKEVFGRGSQEEHSEKPLEGLKIVLNSGNGSGGFFRKVLSDLGADMSASLHTEPLASFPAGIPNPENDEMMKETIEACRSSEADMGILLDTDADRCGMVLKSRNHGYEPLIKNRLIAMMGVIMARQSPGCAIVTDSVTSTGLSAFLNDLGLIHIRHVRGYANVIRKARSFAETIVNAETAIETSGHCALKENDYLDDGTYTAIKVIGLMARAKATNADSYVLDLISSLQELPLVSELRLTAVDGKLDTLARVFDVVEQNIELYCAKEDNNWLIDSDNQEGIRVSTGDDGGYFMIRKSLHDPVLSLQIESTSREDAVGVVVNPLLSIFEDNRSDVDLSSLRAF</sequence>
<gene>
    <name evidence="8" type="ORF">CYCCA115_LOCUS4463</name>
</gene>
<dbReference type="Pfam" id="PF02879">
    <property type="entry name" value="PGM_PMM_II"/>
    <property type="match status" value="1"/>
</dbReference>
<accession>A0AAD2CI88</accession>
<evidence type="ECO:0000256" key="2">
    <source>
        <dbReference type="ARBA" id="ARBA00010231"/>
    </source>
</evidence>
<dbReference type="Pfam" id="PF02878">
    <property type="entry name" value="PGM_PMM_I"/>
    <property type="match status" value="1"/>
</dbReference>
<dbReference type="InterPro" id="IPR005846">
    <property type="entry name" value="A-D-PHexomutase_a/b/a-III"/>
</dbReference>
<keyword evidence="4" id="KW-0732">Signal</keyword>
<dbReference type="SUPFAM" id="SSF53738">
    <property type="entry name" value="Phosphoglucomutase, first 3 domains"/>
    <property type="match status" value="3"/>
</dbReference>
<dbReference type="PRINTS" id="PR00509">
    <property type="entry name" value="PGMPMM"/>
</dbReference>
<comment type="similarity">
    <text evidence="2">Belongs to the phosphohexose mutase family.</text>
</comment>
<feature type="domain" description="Alpha-D-phosphohexomutase alpha/beta/alpha" evidence="7">
    <location>
        <begin position="412"/>
        <end position="515"/>
    </location>
</feature>
<dbReference type="InterPro" id="IPR016055">
    <property type="entry name" value="A-D-PHexomutase_a/b/a-I/II/III"/>
</dbReference>
<evidence type="ECO:0000256" key="1">
    <source>
        <dbReference type="ARBA" id="ARBA00001946"/>
    </source>
</evidence>
<evidence type="ECO:0000259" key="7">
    <source>
        <dbReference type="Pfam" id="PF02880"/>
    </source>
</evidence>
<dbReference type="PANTHER" id="PTHR42946">
    <property type="entry name" value="PHOSPHOHEXOSE MUTASE"/>
    <property type="match status" value="1"/>
</dbReference>
<evidence type="ECO:0000313" key="9">
    <source>
        <dbReference type="Proteomes" id="UP001295423"/>
    </source>
</evidence>